<gene>
    <name evidence="1" type="ORF">A3860_27250</name>
</gene>
<organism evidence="1 2">
    <name type="scientific">Niastella vici</name>
    <dbReference type="NCBI Taxonomy" id="1703345"/>
    <lineage>
        <taxon>Bacteria</taxon>
        <taxon>Pseudomonadati</taxon>
        <taxon>Bacteroidota</taxon>
        <taxon>Chitinophagia</taxon>
        <taxon>Chitinophagales</taxon>
        <taxon>Chitinophagaceae</taxon>
        <taxon>Niastella</taxon>
    </lineage>
</organism>
<sequence>MTWQPVPGNYRFSVKPVVQIPQNSKKLFRRFFDRWLYFFLRSSILGVGWEEISVNPVTGFLKFAGVGVTSFKDTFWAGPQKRLH</sequence>
<proteinExistence type="predicted"/>
<comment type="caution">
    <text evidence="1">The sequence shown here is derived from an EMBL/GenBank/DDBJ whole genome shotgun (WGS) entry which is preliminary data.</text>
</comment>
<accession>A0A1V9FWG3</accession>
<keyword evidence="2" id="KW-1185">Reference proteome</keyword>
<dbReference type="Proteomes" id="UP000192796">
    <property type="component" value="Unassembled WGS sequence"/>
</dbReference>
<dbReference type="AlphaFoldDB" id="A0A1V9FWG3"/>
<protein>
    <submittedName>
        <fullName evidence="1">Uncharacterized protein</fullName>
    </submittedName>
</protein>
<dbReference type="EMBL" id="LVYD01000049">
    <property type="protein sequence ID" value="OQP62709.1"/>
    <property type="molecule type" value="Genomic_DNA"/>
</dbReference>
<name>A0A1V9FWG3_9BACT</name>
<evidence type="ECO:0000313" key="2">
    <source>
        <dbReference type="Proteomes" id="UP000192796"/>
    </source>
</evidence>
<reference evidence="1 2" key="1">
    <citation type="submission" date="2016-03" db="EMBL/GenBank/DDBJ databases">
        <title>Niastella vici sp. nov., isolated from farmland soil.</title>
        <authorList>
            <person name="Chen L."/>
            <person name="Wang D."/>
            <person name="Yang S."/>
            <person name="Wang G."/>
        </authorList>
    </citation>
    <scope>NUCLEOTIDE SEQUENCE [LARGE SCALE GENOMIC DNA]</scope>
    <source>
        <strain evidence="1 2">DJ57</strain>
    </source>
</reference>
<evidence type="ECO:0000313" key="1">
    <source>
        <dbReference type="EMBL" id="OQP62709.1"/>
    </source>
</evidence>